<dbReference type="SUPFAM" id="SSF55729">
    <property type="entry name" value="Acyl-CoA N-acyltransferases (Nat)"/>
    <property type="match status" value="1"/>
</dbReference>
<gene>
    <name evidence="2" type="ORF">PEPS_31480</name>
</gene>
<accession>A0ABN6LGH3</accession>
<sequence>MAYRIITIDSLSDHLKAQAHDLWNKEYPRQIQWQKISDFKQYLNSLLARRHRVILDQNDLMVGWYCDFLRDGQRYFAMIIDSGVQRQGFGSQLLKLAQAERCALQGWVVTTDQYIKGNGKPYLPPLAFYHKNGFSVDLDDRLDTETLSTVKISWQR</sequence>
<dbReference type="Gene3D" id="3.40.630.30">
    <property type="match status" value="1"/>
</dbReference>
<geneLocation type="plasmid" evidence="2 3">
    <name>pPP1</name>
</geneLocation>
<name>A0ABN6LGH3_9BACT</name>
<dbReference type="EMBL" id="AP025293">
    <property type="protein sequence ID" value="BDD00868.1"/>
    <property type="molecule type" value="Genomic_DNA"/>
</dbReference>
<dbReference type="InterPro" id="IPR016181">
    <property type="entry name" value="Acyl_CoA_acyltransferase"/>
</dbReference>
<dbReference type="PROSITE" id="PS51186">
    <property type="entry name" value="GNAT"/>
    <property type="match status" value="1"/>
</dbReference>
<proteinExistence type="predicted"/>
<dbReference type="Pfam" id="PF13508">
    <property type="entry name" value="Acetyltransf_7"/>
    <property type="match status" value="1"/>
</dbReference>
<dbReference type="Proteomes" id="UP001354989">
    <property type="component" value="Plasmid pPP1"/>
</dbReference>
<evidence type="ECO:0000313" key="2">
    <source>
        <dbReference type="EMBL" id="BDD00868.1"/>
    </source>
</evidence>
<dbReference type="RefSeq" id="WP_338398121.1">
    <property type="nucleotide sequence ID" value="NZ_AP025293.1"/>
</dbReference>
<evidence type="ECO:0000259" key="1">
    <source>
        <dbReference type="PROSITE" id="PS51186"/>
    </source>
</evidence>
<reference evidence="2 3" key="1">
    <citation type="submission" date="2021-12" db="EMBL/GenBank/DDBJ databases">
        <title>Genome sequencing of bacteria with rrn-lacking chromosome and rrn-plasmid.</title>
        <authorList>
            <person name="Anda M."/>
            <person name="Iwasaki W."/>
        </authorList>
    </citation>
    <scope>NUCLEOTIDE SEQUENCE [LARGE SCALE GENOMIC DNA]</scope>
    <source>
        <strain evidence="2 3">NBRC 101262</strain>
        <plasmid evidence="2 3">pPP1</plasmid>
    </source>
</reference>
<organism evidence="2 3">
    <name type="scientific">Persicobacter psychrovividus</name>
    <dbReference type="NCBI Taxonomy" id="387638"/>
    <lineage>
        <taxon>Bacteria</taxon>
        <taxon>Pseudomonadati</taxon>
        <taxon>Bacteroidota</taxon>
        <taxon>Cytophagia</taxon>
        <taxon>Cytophagales</taxon>
        <taxon>Persicobacteraceae</taxon>
        <taxon>Persicobacter</taxon>
    </lineage>
</organism>
<feature type="domain" description="N-acetyltransferase" evidence="1">
    <location>
        <begin position="6"/>
        <end position="156"/>
    </location>
</feature>
<protein>
    <recommendedName>
        <fullName evidence="1">N-acetyltransferase domain-containing protein</fullName>
    </recommendedName>
</protein>
<keyword evidence="2" id="KW-0614">Plasmid</keyword>
<keyword evidence="3" id="KW-1185">Reference proteome</keyword>
<evidence type="ECO:0000313" key="3">
    <source>
        <dbReference type="Proteomes" id="UP001354989"/>
    </source>
</evidence>
<dbReference type="InterPro" id="IPR000182">
    <property type="entry name" value="GNAT_dom"/>
</dbReference>